<evidence type="ECO:0000256" key="2">
    <source>
        <dbReference type="ARBA" id="ARBA00022723"/>
    </source>
</evidence>
<feature type="domain" description="CENP-V/GFA" evidence="5">
    <location>
        <begin position="8"/>
        <end position="123"/>
    </location>
</feature>
<organism evidence="6 7">
    <name type="scientific">Dendryphion nanum</name>
    <dbReference type="NCBI Taxonomy" id="256645"/>
    <lineage>
        <taxon>Eukaryota</taxon>
        <taxon>Fungi</taxon>
        <taxon>Dikarya</taxon>
        <taxon>Ascomycota</taxon>
        <taxon>Pezizomycotina</taxon>
        <taxon>Dothideomycetes</taxon>
        <taxon>Pleosporomycetidae</taxon>
        <taxon>Pleosporales</taxon>
        <taxon>Torulaceae</taxon>
        <taxon>Dendryphion</taxon>
    </lineage>
</organism>
<comment type="similarity">
    <text evidence="1">Belongs to the Gfa family.</text>
</comment>
<dbReference type="OrthoDB" id="5422068at2759"/>
<evidence type="ECO:0000256" key="1">
    <source>
        <dbReference type="ARBA" id="ARBA00005495"/>
    </source>
</evidence>
<dbReference type="InterPro" id="IPR006913">
    <property type="entry name" value="CENP-V/GFA"/>
</dbReference>
<reference evidence="6" key="1">
    <citation type="journal article" date="2021" name="Nat. Commun.">
        <title>Genetic determinants of endophytism in the Arabidopsis root mycobiome.</title>
        <authorList>
            <person name="Mesny F."/>
            <person name="Miyauchi S."/>
            <person name="Thiergart T."/>
            <person name="Pickel B."/>
            <person name="Atanasova L."/>
            <person name="Karlsson M."/>
            <person name="Huettel B."/>
            <person name="Barry K.W."/>
            <person name="Haridas S."/>
            <person name="Chen C."/>
            <person name="Bauer D."/>
            <person name="Andreopoulos W."/>
            <person name="Pangilinan J."/>
            <person name="LaButti K."/>
            <person name="Riley R."/>
            <person name="Lipzen A."/>
            <person name="Clum A."/>
            <person name="Drula E."/>
            <person name="Henrissat B."/>
            <person name="Kohler A."/>
            <person name="Grigoriev I.V."/>
            <person name="Martin F.M."/>
            <person name="Hacquard S."/>
        </authorList>
    </citation>
    <scope>NUCLEOTIDE SEQUENCE</scope>
    <source>
        <strain evidence="6">MPI-CAGE-CH-0243</strain>
    </source>
</reference>
<dbReference type="GO" id="GO:0046872">
    <property type="term" value="F:metal ion binding"/>
    <property type="evidence" value="ECO:0007669"/>
    <property type="project" value="UniProtKB-KW"/>
</dbReference>
<dbReference type="SUPFAM" id="SSF51316">
    <property type="entry name" value="Mss4-like"/>
    <property type="match status" value="2"/>
</dbReference>
<evidence type="ECO:0000313" key="6">
    <source>
        <dbReference type="EMBL" id="KAH7109291.1"/>
    </source>
</evidence>
<evidence type="ECO:0000256" key="4">
    <source>
        <dbReference type="ARBA" id="ARBA00023239"/>
    </source>
</evidence>
<keyword evidence="3" id="KW-0862">Zinc</keyword>
<sequence length="392" mass="43071">MDEPITVLTATCYCKHCTLSFTIPSSSLPLPTHFCHCVICRHTHGILATIHTPVPTPEIGNWDGLKGYESSSRVRRWFCRTCGAHMVDSCLEAGTGEESRTWCVATALVDRVGEDEEQEWPWKFWGHIFVRGTRDGGLAGLVGRVGGRRMRVFGEREDGEEMIMGNLEIGEEEGAEGGNKAELGKEKEGDRLKLQCHCGGITLLIRRPGEGAFATFPPSSIPKDTRKWPAFHDFCTESRLTSSCAVMSWMTVEKSHISVLSLDPDGGAREEPYRTVFGTATLYESRPNVQRTFCAACGASVACEDREESMGLAVGLVRGVVGGTGEEGNDVGGKGVREVGVREVGVRVESWLEWKVGSVDEGEGRRWAGMREGLVEGMERREEREGRGRGKL</sequence>
<dbReference type="PANTHER" id="PTHR33337">
    <property type="entry name" value="GFA DOMAIN-CONTAINING PROTEIN"/>
    <property type="match status" value="1"/>
</dbReference>
<evidence type="ECO:0000313" key="7">
    <source>
        <dbReference type="Proteomes" id="UP000700596"/>
    </source>
</evidence>
<keyword evidence="4" id="KW-0456">Lyase</keyword>
<dbReference type="AlphaFoldDB" id="A0A9P9I686"/>
<dbReference type="InterPro" id="IPR011057">
    <property type="entry name" value="Mss4-like_sf"/>
</dbReference>
<protein>
    <recommendedName>
        <fullName evidence="5">CENP-V/GFA domain-containing protein</fullName>
    </recommendedName>
</protein>
<evidence type="ECO:0000259" key="5">
    <source>
        <dbReference type="PROSITE" id="PS51891"/>
    </source>
</evidence>
<name>A0A9P9I686_9PLEO</name>
<dbReference type="EMBL" id="JAGMWT010000033">
    <property type="protein sequence ID" value="KAH7109291.1"/>
    <property type="molecule type" value="Genomic_DNA"/>
</dbReference>
<keyword evidence="2" id="KW-0479">Metal-binding</keyword>
<dbReference type="GO" id="GO:0016846">
    <property type="term" value="F:carbon-sulfur lyase activity"/>
    <property type="evidence" value="ECO:0007669"/>
    <property type="project" value="InterPro"/>
</dbReference>
<dbReference type="Pfam" id="PF04828">
    <property type="entry name" value="GFA"/>
    <property type="match status" value="1"/>
</dbReference>
<dbReference type="Proteomes" id="UP000700596">
    <property type="component" value="Unassembled WGS sequence"/>
</dbReference>
<keyword evidence="7" id="KW-1185">Reference proteome</keyword>
<dbReference type="PROSITE" id="PS51891">
    <property type="entry name" value="CENP_V_GFA"/>
    <property type="match status" value="1"/>
</dbReference>
<dbReference type="Gene3D" id="3.90.1590.10">
    <property type="entry name" value="glutathione-dependent formaldehyde- activating enzyme (gfa)"/>
    <property type="match status" value="2"/>
</dbReference>
<proteinExistence type="inferred from homology"/>
<dbReference type="PANTHER" id="PTHR33337:SF31">
    <property type="entry name" value="DUF636 DOMAIN PROTEIN (AFU_ORTHOLOGUE AFUA_2G12650)"/>
    <property type="match status" value="1"/>
</dbReference>
<comment type="caution">
    <text evidence="6">The sequence shown here is derived from an EMBL/GenBank/DDBJ whole genome shotgun (WGS) entry which is preliminary data.</text>
</comment>
<accession>A0A9P9I686</accession>
<gene>
    <name evidence="6" type="ORF">B0J11DRAFT_601794</name>
</gene>
<evidence type="ECO:0000256" key="3">
    <source>
        <dbReference type="ARBA" id="ARBA00022833"/>
    </source>
</evidence>